<keyword evidence="5" id="KW-1185">Reference proteome</keyword>
<dbReference type="SUPFAM" id="SSF52058">
    <property type="entry name" value="L domain-like"/>
    <property type="match status" value="1"/>
</dbReference>
<protein>
    <recommendedName>
        <fullName evidence="6">EGF-like domain-containing protein</fullName>
    </recommendedName>
</protein>
<reference evidence="4" key="1">
    <citation type="submission" date="2022-03" db="EMBL/GenBank/DDBJ databases">
        <title>Draft genome sequence of Aduncisulcus paluster, a free-living microaerophilic Fornicata.</title>
        <authorList>
            <person name="Yuyama I."/>
            <person name="Kume K."/>
            <person name="Tamura T."/>
            <person name="Inagaki Y."/>
            <person name="Hashimoto T."/>
        </authorList>
    </citation>
    <scope>NUCLEOTIDE SEQUENCE</scope>
    <source>
        <strain evidence="4">NY0171</strain>
    </source>
</reference>
<dbReference type="InterPro" id="IPR025875">
    <property type="entry name" value="Leu-rich_rpt_4"/>
</dbReference>
<gene>
    <name evidence="4" type="ORF">ADUPG1_008778</name>
</gene>
<evidence type="ECO:0008006" key="6">
    <source>
        <dbReference type="Google" id="ProtNLM"/>
    </source>
</evidence>
<keyword evidence="2" id="KW-0677">Repeat</keyword>
<keyword evidence="3" id="KW-0472">Membrane</keyword>
<dbReference type="Gene3D" id="3.80.10.10">
    <property type="entry name" value="Ribonuclease Inhibitor"/>
    <property type="match status" value="1"/>
</dbReference>
<comment type="caution">
    <text evidence="4">The sequence shown here is derived from an EMBL/GenBank/DDBJ whole genome shotgun (WGS) entry which is preliminary data.</text>
</comment>
<dbReference type="Pfam" id="PF12799">
    <property type="entry name" value="LRR_4"/>
    <property type="match status" value="1"/>
</dbReference>
<evidence type="ECO:0000313" key="5">
    <source>
        <dbReference type="Proteomes" id="UP001057375"/>
    </source>
</evidence>
<dbReference type="PROSITE" id="PS51450">
    <property type="entry name" value="LRR"/>
    <property type="match status" value="1"/>
</dbReference>
<evidence type="ECO:0000256" key="2">
    <source>
        <dbReference type="ARBA" id="ARBA00022737"/>
    </source>
</evidence>
<evidence type="ECO:0000256" key="1">
    <source>
        <dbReference type="ARBA" id="ARBA00022614"/>
    </source>
</evidence>
<dbReference type="InterPro" id="IPR032675">
    <property type="entry name" value="LRR_dom_sf"/>
</dbReference>
<proteinExistence type="predicted"/>
<organism evidence="4 5">
    <name type="scientific">Aduncisulcus paluster</name>
    <dbReference type="NCBI Taxonomy" id="2918883"/>
    <lineage>
        <taxon>Eukaryota</taxon>
        <taxon>Metamonada</taxon>
        <taxon>Carpediemonas-like organisms</taxon>
        <taxon>Aduncisulcus</taxon>
    </lineage>
</organism>
<dbReference type="InterPro" id="IPR001611">
    <property type="entry name" value="Leu-rich_rpt"/>
</dbReference>
<keyword evidence="1" id="KW-0433">Leucine-rich repeat</keyword>
<name>A0ABQ5KT79_9EUKA</name>
<feature type="transmembrane region" description="Helical" evidence="3">
    <location>
        <begin position="743"/>
        <end position="765"/>
    </location>
</feature>
<dbReference type="Proteomes" id="UP001057375">
    <property type="component" value="Unassembled WGS sequence"/>
</dbReference>
<sequence>MKGVHKIFDEVFTGLTLLDCKKRMSVHEARVKVQCIKLFLPTIGEDYDCPSIEAIIREQRKKYGGSVGTIEGMRRDVAGIEHEEGWDQSHSSFHSALGYGFSENCSMYLGEDDHLVCNEPYPGRYAAECENGYYYDEASYLCVEDTLSQCPSISDEYHMCILYEGDSTPSLGCRSTWYGDDCDQLFEVHIPDKLFRSMICNRAWYLETDCDISEYKMAYINDGNVDFGLISSYVGTEYLINEYYASDVNTYATSCKPFSSLSQLSYLIMGYADNPILSDESDDDYFSFIMSVFPIHDRETQYKTDFFLPNNCPINSDPGNTPFNCDPESESECPSIVLNEVYNSVDGVNEKQCAFIAKEGTNGECYTVHDDTIREFLKFNCLSMTEESNGIISVGTMRSNLTCSSLSLCDILSRSSSSISTVNDITTLQGLEYAQGIESNGKHVGLTSLNIDGYDLSGDINQNAEYDKLVVQILAKAVTYSNSYGSINSGLTSLSVIGCGLSAINEILDFTPIVNGDFATQPFKLTHLYISNNNITDISVLITSSMFPEDVLTTLDISGNSICDINSVVTSFRSYFTNPNFAIVSSNQSKCPCQGSVSFSSHKTCRLRSDGFYQVECWNGYYLDKSNNECIKACPINESLDPNDDEKCIQNNDVNEDNVIHCTVCEKKVDLTSVLNDGDLYVSCGCSYGWYGDSCSSDICSYDSQCKPNEVCNQASGQCECDDKSYLASDGECIFGKKPRPNLWWIILVSIIGVGLIVGGVIVYFKCFRGKINGSAVDELGVRQSLLDGQQTTGKDDQKGSV</sequence>
<keyword evidence="3" id="KW-1133">Transmembrane helix</keyword>
<keyword evidence="3" id="KW-0812">Transmembrane</keyword>
<dbReference type="EMBL" id="BQXS01011038">
    <property type="protein sequence ID" value="GKT35667.1"/>
    <property type="molecule type" value="Genomic_DNA"/>
</dbReference>
<accession>A0ABQ5KT79</accession>
<evidence type="ECO:0000256" key="3">
    <source>
        <dbReference type="SAM" id="Phobius"/>
    </source>
</evidence>
<evidence type="ECO:0000313" key="4">
    <source>
        <dbReference type="EMBL" id="GKT35667.1"/>
    </source>
</evidence>